<dbReference type="GO" id="GO:0005886">
    <property type="term" value="C:plasma membrane"/>
    <property type="evidence" value="ECO:0007669"/>
    <property type="project" value="UniProtKB-SubCell"/>
</dbReference>
<keyword evidence="5 8" id="KW-1133">Transmembrane helix</keyword>
<evidence type="ECO:0000256" key="7">
    <source>
        <dbReference type="SAM" id="Coils"/>
    </source>
</evidence>
<feature type="transmembrane region" description="Helical" evidence="8">
    <location>
        <begin position="250"/>
        <end position="268"/>
    </location>
</feature>
<dbReference type="InterPro" id="IPR036640">
    <property type="entry name" value="ABC1_TM_sf"/>
</dbReference>
<feature type="coiled-coil region" evidence="7">
    <location>
        <begin position="227"/>
        <end position="254"/>
    </location>
</feature>
<keyword evidence="7" id="KW-0175">Coiled coil</keyword>
<dbReference type="RefSeq" id="WP_168776293.1">
    <property type="nucleotide sequence ID" value="NZ_JAABNR010000024.1"/>
</dbReference>
<accession>A0AAE4YB93</accession>
<evidence type="ECO:0000256" key="6">
    <source>
        <dbReference type="ARBA" id="ARBA00023136"/>
    </source>
</evidence>
<dbReference type="Pfam" id="PF00005">
    <property type="entry name" value="ABC_tran"/>
    <property type="match status" value="1"/>
</dbReference>
<evidence type="ECO:0000259" key="10">
    <source>
        <dbReference type="PROSITE" id="PS50929"/>
    </source>
</evidence>
<evidence type="ECO:0000313" key="12">
    <source>
        <dbReference type="Proteomes" id="UP001193501"/>
    </source>
</evidence>
<keyword evidence="4 11" id="KW-0067">ATP-binding</keyword>
<sequence>MRLVSLALWLFRAGRRRFALAALLATLVALAGLLLMGTSGWFVAACAVAGLAGAGQVFDIFRPSAVIRVTTFGRAAARYGERLTSHDATLRALNLLRLGLFRAEAGRGLAAHQRLRSAEALNRLTADLDAVEGLLIRMVFPGLASGAALLAGGAAIWALIGPWAAMGVVAVMLAALCLLVLSAGGLSQAAAAQETALQSLRAGTAEAFRLRSLSAIEGALPGVLAQVLSQSEALEKARARIDRAERRAQAVLTLAGPLAAGPVLLAGAGPAETLGGVLIALALTEAPRLMWRGLSEAGRMRLAASRMSPAPALTIPAPMPPQGPPLIARDLVALALDGRPLNAPIALTLAPGDWVGLSAPSGRGKSSLLWGLVGLGPIQGAAKVFGLTPDQALTSGLVALVPQRPGLIGGTLAENLSLAAPKATEAQMQEALTAALLWPVVAPRGGLGMVLESQGAGLSGGEARRLAVARAILAAPGLLLLDEPTEGLDADTAKALLAGIKNALPQAAVILVSHRAEDLGAVGQIVHLGQSAPGPAPLA</sequence>
<dbReference type="GO" id="GO:0005524">
    <property type="term" value="F:ATP binding"/>
    <property type="evidence" value="ECO:0007669"/>
    <property type="project" value="UniProtKB-KW"/>
</dbReference>
<feature type="domain" description="ABC transmembrane type-1" evidence="10">
    <location>
        <begin position="19"/>
        <end position="209"/>
    </location>
</feature>
<dbReference type="InterPro" id="IPR003439">
    <property type="entry name" value="ABC_transporter-like_ATP-bd"/>
</dbReference>
<evidence type="ECO:0000313" key="11">
    <source>
        <dbReference type="EMBL" id="NBZ89491.1"/>
    </source>
</evidence>
<proteinExistence type="predicted"/>
<gene>
    <name evidence="11" type="ORF">GV832_18030</name>
</gene>
<dbReference type="SMART" id="SM00382">
    <property type="entry name" value="AAA"/>
    <property type="match status" value="1"/>
</dbReference>
<dbReference type="InterPro" id="IPR027417">
    <property type="entry name" value="P-loop_NTPase"/>
</dbReference>
<dbReference type="GO" id="GO:0140359">
    <property type="term" value="F:ABC-type transporter activity"/>
    <property type="evidence" value="ECO:0007669"/>
    <property type="project" value="InterPro"/>
</dbReference>
<keyword evidence="6 8" id="KW-0472">Membrane</keyword>
<comment type="caution">
    <text evidence="11">The sequence shown here is derived from an EMBL/GenBank/DDBJ whole genome shotgun (WGS) entry which is preliminary data.</text>
</comment>
<comment type="subcellular location">
    <subcellularLocation>
        <location evidence="1">Cell membrane</location>
        <topology evidence="1">Multi-pass membrane protein</topology>
    </subcellularLocation>
</comment>
<dbReference type="Gene3D" id="1.20.1560.10">
    <property type="entry name" value="ABC transporter type 1, transmembrane domain"/>
    <property type="match status" value="1"/>
</dbReference>
<dbReference type="PROSITE" id="PS50929">
    <property type="entry name" value="ABC_TM1F"/>
    <property type="match status" value="1"/>
</dbReference>
<dbReference type="PROSITE" id="PS00211">
    <property type="entry name" value="ABC_TRANSPORTER_1"/>
    <property type="match status" value="1"/>
</dbReference>
<feature type="domain" description="ABC transporter" evidence="9">
    <location>
        <begin position="326"/>
        <end position="538"/>
    </location>
</feature>
<dbReference type="SUPFAM" id="SSF52540">
    <property type="entry name" value="P-loop containing nucleoside triphosphate hydrolases"/>
    <property type="match status" value="1"/>
</dbReference>
<dbReference type="PROSITE" id="PS50893">
    <property type="entry name" value="ABC_TRANSPORTER_2"/>
    <property type="match status" value="1"/>
</dbReference>
<reference evidence="11" key="1">
    <citation type="submission" date="2020-01" db="EMBL/GenBank/DDBJ databases">
        <authorList>
            <person name="Chen W.-M."/>
        </authorList>
    </citation>
    <scope>NUCLEOTIDE SEQUENCE</scope>
    <source>
        <strain evidence="11">CYK-10</strain>
    </source>
</reference>
<keyword evidence="2 8" id="KW-0812">Transmembrane</keyword>
<dbReference type="InterPro" id="IPR039421">
    <property type="entry name" value="Type_1_exporter"/>
</dbReference>
<keyword evidence="3" id="KW-0547">Nucleotide-binding</keyword>
<feature type="transmembrane region" description="Helical" evidence="8">
    <location>
        <begin position="138"/>
        <end position="160"/>
    </location>
</feature>
<dbReference type="Gene3D" id="3.40.50.300">
    <property type="entry name" value="P-loop containing nucleotide triphosphate hydrolases"/>
    <property type="match status" value="1"/>
</dbReference>
<feature type="transmembrane region" description="Helical" evidence="8">
    <location>
        <begin position="167"/>
        <end position="190"/>
    </location>
</feature>
<evidence type="ECO:0000256" key="1">
    <source>
        <dbReference type="ARBA" id="ARBA00004651"/>
    </source>
</evidence>
<evidence type="ECO:0000256" key="4">
    <source>
        <dbReference type="ARBA" id="ARBA00022840"/>
    </source>
</evidence>
<dbReference type="SUPFAM" id="SSF90123">
    <property type="entry name" value="ABC transporter transmembrane region"/>
    <property type="match status" value="1"/>
</dbReference>
<keyword evidence="12" id="KW-1185">Reference proteome</keyword>
<evidence type="ECO:0000256" key="2">
    <source>
        <dbReference type="ARBA" id="ARBA00022692"/>
    </source>
</evidence>
<evidence type="ECO:0000259" key="9">
    <source>
        <dbReference type="PROSITE" id="PS50893"/>
    </source>
</evidence>
<dbReference type="PANTHER" id="PTHR24221:SF654">
    <property type="entry name" value="ATP-BINDING CASSETTE SUB-FAMILY B MEMBER 6"/>
    <property type="match status" value="1"/>
</dbReference>
<name>A0AAE4YB93_9RHOB</name>
<dbReference type="EMBL" id="JAABNR010000024">
    <property type="protein sequence ID" value="NBZ89491.1"/>
    <property type="molecule type" value="Genomic_DNA"/>
</dbReference>
<evidence type="ECO:0000256" key="3">
    <source>
        <dbReference type="ARBA" id="ARBA00022741"/>
    </source>
</evidence>
<dbReference type="GO" id="GO:0016887">
    <property type="term" value="F:ATP hydrolysis activity"/>
    <property type="evidence" value="ECO:0007669"/>
    <property type="project" value="InterPro"/>
</dbReference>
<evidence type="ECO:0000256" key="5">
    <source>
        <dbReference type="ARBA" id="ARBA00022989"/>
    </source>
</evidence>
<dbReference type="AlphaFoldDB" id="A0AAE4YB93"/>
<organism evidence="11 12">
    <name type="scientific">Stagnihabitans tardus</name>
    <dbReference type="NCBI Taxonomy" id="2699202"/>
    <lineage>
        <taxon>Bacteria</taxon>
        <taxon>Pseudomonadati</taxon>
        <taxon>Pseudomonadota</taxon>
        <taxon>Alphaproteobacteria</taxon>
        <taxon>Rhodobacterales</taxon>
        <taxon>Paracoccaceae</taxon>
        <taxon>Stagnihabitans</taxon>
    </lineage>
</organism>
<dbReference type="Proteomes" id="UP001193501">
    <property type="component" value="Unassembled WGS sequence"/>
</dbReference>
<protein>
    <submittedName>
        <fullName evidence="11">ATP-binding cassette domain-containing protein</fullName>
    </submittedName>
</protein>
<dbReference type="InterPro" id="IPR017871">
    <property type="entry name" value="ABC_transporter-like_CS"/>
</dbReference>
<evidence type="ECO:0000256" key="8">
    <source>
        <dbReference type="SAM" id="Phobius"/>
    </source>
</evidence>
<dbReference type="InterPro" id="IPR011527">
    <property type="entry name" value="ABC1_TM_dom"/>
</dbReference>
<dbReference type="PANTHER" id="PTHR24221">
    <property type="entry name" value="ATP-BINDING CASSETTE SUB-FAMILY B"/>
    <property type="match status" value="1"/>
</dbReference>
<dbReference type="InterPro" id="IPR003593">
    <property type="entry name" value="AAA+_ATPase"/>
</dbReference>